<protein>
    <submittedName>
        <fullName evidence="2">MBL fold hydrolase</fullName>
    </submittedName>
</protein>
<proteinExistence type="predicted"/>
<dbReference type="Gene3D" id="1.10.10.10">
    <property type="entry name" value="Winged helix-like DNA-binding domain superfamily/Winged helix DNA-binding domain"/>
    <property type="match status" value="1"/>
</dbReference>
<reference evidence="2 3" key="1">
    <citation type="journal article" date="2014" name="Int. J. Syst. Evol. Microbiol.">
        <title>Complete genome sequence of Corynebacterium casei LMG S-19264T (=DSM 44701T), isolated from a smear-ripened cheese.</title>
        <authorList>
            <consortium name="US DOE Joint Genome Institute (JGI-PGF)"/>
            <person name="Walter F."/>
            <person name="Albersmeier A."/>
            <person name="Kalinowski J."/>
            <person name="Ruckert C."/>
        </authorList>
    </citation>
    <scope>NUCLEOTIDE SEQUENCE [LARGE SCALE GENOMIC DNA]</scope>
    <source>
        <strain evidence="2 3">NBRC 111766</strain>
    </source>
</reference>
<dbReference type="InterPro" id="IPR036388">
    <property type="entry name" value="WH-like_DNA-bd_sf"/>
</dbReference>
<evidence type="ECO:0000313" key="3">
    <source>
        <dbReference type="Proteomes" id="UP001157355"/>
    </source>
</evidence>
<dbReference type="PANTHER" id="PTHR23131">
    <property type="entry name" value="ENDORIBONUCLEASE LACTB2"/>
    <property type="match status" value="1"/>
</dbReference>
<dbReference type="Proteomes" id="UP001157355">
    <property type="component" value="Unassembled WGS sequence"/>
</dbReference>
<dbReference type="SUPFAM" id="SSF56281">
    <property type="entry name" value="Metallo-hydrolase/oxidoreductase"/>
    <property type="match status" value="1"/>
</dbReference>
<keyword evidence="2" id="KW-0378">Hydrolase</keyword>
<dbReference type="InterPro" id="IPR041516">
    <property type="entry name" value="LACTB2_WH"/>
</dbReference>
<evidence type="ECO:0000313" key="2">
    <source>
        <dbReference type="EMBL" id="GLS87161.1"/>
    </source>
</evidence>
<keyword evidence="3" id="KW-1185">Reference proteome</keyword>
<sequence>MQMGAEQIAGGVWRLRAGNPSPMTGSGTNSYVLLGPDGAVLIDPGPALPDHLAGLLVVLGNAPLRAVLLSHPHLDHSAGLPALQAATGARSYGFGAADAGRSMPMQRLVDAGLTGGGEGVDADFIPDVAVKDGEILQLAGLQIEAIHTPGHMGAHLCFALAETLFSGDHVMGWSSSLISPPDGDMGQYMESLAKLAARDWQHFYPGHGEIIVDPAARLLELTRHRRAREAAILAALAKAPACPDGLAAQLYTDTPPALLGAAARNILAHLIDLHERKLVTTPQTIAPDAFFHLI</sequence>
<evidence type="ECO:0000259" key="1">
    <source>
        <dbReference type="SMART" id="SM00849"/>
    </source>
</evidence>
<dbReference type="Pfam" id="PF00753">
    <property type="entry name" value="Lactamase_B"/>
    <property type="match status" value="1"/>
</dbReference>
<name>A0AA37U8D2_9RHOB</name>
<dbReference type="InterPro" id="IPR036866">
    <property type="entry name" value="RibonucZ/Hydroxyglut_hydro"/>
</dbReference>
<dbReference type="SMART" id="SM00849">
    <property type="entry name" value="Lactamase_B"/>
    <property type="match status" value="1"/>
</dbReference>
<dbReference type="AlphaFoldDB" id="A0AA37U8D2"/>
<dbReference type="Pfam" id="PF17778">
    <property type="entry name" value="WHD_BLACT"/>
    <property type="match status" value="1"/>
</dbReference>
<dbReference type="InterPro" id="IPR050662">
    <property type="entry name" value="Sec-metab_biosynth-thioest"/>
</dbReference>
<dbReference type="RefSeq" id="WP_284325339.1">
    <property type="nucleotide sequence ID" value="NZ_BSPP01000007.1"/>
</dbReference>
<dbReference type="CDD" id="cd16278">
    <property type="entry name" value="metallo-hydrolase-like_MBL-fold"/>
    <property type="match status" value="1"/>
</dbReference>
<dbReference type="Gene3D" id="3.60.15.10">
    <property type="entry name" value="Ribonuclease Z/Hydroxyacylglutathione hydrolase-like"/>
    <property type="match status" value="1"/>
</dbReference>
<dbReference type="PANTHER" id="PTHR23131:SF0">
    <property type="entry name" value="ENDORIBONUCLEASE LACTB2"/>
    <property type="match status" value="1"/>
</dbReference>
<accession>A0AA37U8D2</accession>
<gene>
    <name evidence="2" type="ORF">GCM10010873_21350</name>
</gene>
<dbReference type="EMBL" id="BSPP01000007">
    <property type="protein sequence ID" value="GLS87161.1"/>
    <property type="molecule type" value="Genomic_DNA"/>
</dbReference>
<dbReference type="InterPro" id="IPR001279">
    <property type="entry name" value="Metallo-B-lactamas"/>
</dbReference>
<organism evidence="2 3">
    <name type="scientific">Cypionkella aquatica</name>
    <dbReference type="NCBI Taxonomy" id="1756042"/>
    <lineage>
        <taxon>Bacteria</taxon>
        <taxon>Pseudomonadati</taxon>
        <taxon>Pseudomonadota</taxon>
        <taxon>Alphaproteobacteria</taxon>
        <taxon>Rhodobacterales</taxon>
        <taxon>Paracoccaceae</taxon>
        <taxon>Cypionkella</taxon>
    </lineage>
</organism>
<feature type="domain" description="Metallo-beta-lactamase" evidence="1">
    <location>
        <begin position="27"/>
        <end position="207"/>
    </location>
</feature>
<dbReference type="GO" id="GO:0016787">
    <property type="term" value="F:hydrolase activity"/>
    <property type="evidence" value="ECO:0007669"/>
    <property type="project" value="UniProtKB-KW"/>
</dbReference>
<comment type="caution">
    <text evidence="2">The sequence shown here is derived from an EMBL/GenBank/DDBJ whole genome shotgun (WGS) entry which is preliminary data.</text>
</comment>